<dbReference type="PRINTS" id="PR00926">
    <property type="entry name" value="MITOCARRIER"/>
</dbReference>
<dbReference type="GO" id="GO:0031966">
    <property type="term" value="C:mitochondrial membrane"/>
    <property type="evidence" value="ECO:0007669"/>
    <property type="project" value="UniProtKB-SubCell"/>
</dbReference>
<sequence>MADLASKTVLEEGRAVAETKAAGGWRDFVAGSLAGAAQVAVGHPLDTVKVRMQTQGGAVFRGPVDCVVKTVRSEGVAGLYKGMASPLVGIAAVNSLLFWAYSAGKRALVGPGGGEATLGQVAVAGAWAGAVNSVLASPVELVKVRLQTQYGGAGAGAGAGASGPVAVGRALARQHGVRGVMWGFWATVAREVPAYAAFYAGFEFAKRRLAQAQGLAPGQPVGVAGLVAAGAVGGVSYWSASYPLDVIKSRVQNAAQPPRGAGYIAAAARRIYAEQGLRGFFRGYSTSVVRSIPAAGVTFAVYELVAGALQRS</sequence>
<comment type="subcellular location">
    <subcellularLocation>
        <location evidence="1">Mitochondrion membrane</location>
        <topology evidence="1">Multi-pass membrane protein</topology>
    </subcellularLocation>
</comment>
<organism evidence="11 12">
    <name type="scientific">Coemansia erecta</name>
    <dbReference type="NCBI Taxonomy" id="147472"/>
    <lineage>
        <taxon>Eukaryota</taxon>
        <taxon>Fungi</taxon>
        <taxon>Fungi incertae sedis</taxon>
        <taxon>Zoopagomycota</taxon>
        <taxon>Kickxellomycotina</taxon>
        <taxon>Kickxellomycetes</taxon>
        <taxon>Kickxellales</taxon>
        <taxon>Kickxellaceae</taxon>
        <taxon>Coemansia</taxon>
    </lineage>
</organism>
<dbReference type="AlphaFoldDB" id="A0A9W7Y5G9"/>
<dbReference type="PANTHER" id="PTHR45624">
    <property type="entry name" value="MITOCHONDRIAL BASIC AMINO ACIDS TRANSPORTER-RELATED"/>
    <property type="match status" value="1"/>
</dbReference>
<reference evidence="11" key="1">
    <citation type="submission" date="2022-07" db="EMBL/GenBank/DDBJ databases">
        <title>Phylogenomic reconstructions and comparative analyses of Kickxellomycotina fungi.</title>
        <authorList>
            <person name="Reynolds N.K."/>
            <person name="Stajich J.E."/>
            <person name="Barry K."/>
            <person name="Grigoriev I.V."/>
            <person name="Crous P."/>
            <person name="Smith M.E."/>
        </authorList>
    </citation>
    <scope>NUCLEOTIDE SEQUENCE</scope>
    <source>
        <strain evidence="11">NBRC 32514</strain>
    </source>
</reference>
<evidence type="ECO:0000256" key="8">
    <source>
        <dbReference type="ARBA" id="ARBA00023136"/>
    </source>
</evidence>
<dbReference type="Pfam" id="PF00153">
    <property type="entry name" value="Mito_carr"/>
    <property type="match status" value="3"/>
</dbReference>
<keyword evidence="5" id="KW-0677">Repeat</keyword>
<evidence type="ECO:0000256" key="4">
    <source>
        <dbReference type="ARBA" id="ARBA00022692"/>
    </source>
</evidence>
<dbReference type="OrthoDB" id="14252at2759"/>
<evidence type="ECO:0000256" key="10">
    <source>
        <dbReference type="RuleBase" id="RU000488"/>
    </source>
</evidence>
<evidence type="ECO:0008006" key="13">
    <source>
        <dbReference type="Google" id="ProtNLM"/>
    </source>
</evidence>
<dbReference type="GO" id="GO:0000064">
    <property type="term" value="F:L-ornithine transmembrane transporter activity"/>
    <property type="evidence" value="ECO:0007669"/>
    <property type="project" value="TreeGrafter"/>
</dbReference>
<dbReference type="Proteomes" id="UP001149813">
    <property type="component" value="Unassembled WGS sequence"/>
</dbReference>
<comment type="caution">
    <text evidence="11">The sequence shown here is derived from an EMBL/GenBank/DDBJ whole genome shotgun (WGS) entry which is preliminary data.</text>
</comment>
<keyword evidence="12" id="KW-1185">Reference proteome</keyword>
<name>A0A9W7Y5G9_9FUNG</name>
<keyword evidence="8 9" id="KW-0472">Membrane</keyword>
<dbReference type="SUPFAM" id="SSF103506">
    <property type="entry name" value="Mitochondrial carrier"/>
    <property type="match status" value="1"/>
</dbReference>
<dbReference type="InterPro" id="IPR050567">
    <property type="entry name" value="Mitochondrial_Carrier"/>
</dbReference>
<keyword evidence="6" id="KW-1133">Transmembrane helix</keyword>
<dbReference type="GO" id="GO:1990575">
    <property type="term" value="P:mitochondrial L-ornithine transmembrane transport"/>
    <property type="evidence" value="ECO:0007669"/>
    <property type="project" value="TreeGrafter"/>
</dbReference>
<feature type="repeat" description="Solcar" evidence="9">
    <location>
        <begin position="221"/>
        <end position="308"/>
    </location>
</feature>
<proteinExistence type="inferred from homology"/>
<dbReference type="InterPro" id="IPR023395">
    <property type="entry name" value="MCP_dom_sf"/>
</dbReference>
<dbReference type="PROSITE" id="PS50920">
    <property type="entry name" value="SOLCAR"/>
    <property type="match status" value="3"/>
</dbReference>
<feature type="repeat" description="Solcar" evidence="9">
    <location>
        <begin position="116"/>
        <end position="208"/>
    </location>
</feature>
<feature type="repeat" description="Solcar" evidence="9">
    <location>
        <begin position="22"/>
        <end position="107"/>
    </location>
</feature>
<dbReference type="Gene3D" id="1.50.40.10">
    <property type="entry name" value="Mitochondrial carrier domain"/>
    <property type="match status" value="2"/>
</dbReference>
<accession>A0A9W7Y5G9</accession>
<dbReference type="EMBL" id="JANBOJ010000035">
    <property type="protein sequence ID" value="KAJ1724328.1"/>
    <property type="molecule type" value="Genomic_DNA"/>
</dbReference>
<keyword evidence="4 9" id="KW-0812">Transmembrane</keyword>
<evidence type="ECO:0000313" key="11">
    <source>
        <dbReference type="EMBL" id="KAJ1724328.1"/>
    </source>
</evidence>
<evidence type="ECO:0000256" key="9">
    <source>
        <dbReference type="PROSITE-ProRule" id="PRU00282"/>
    </source>
</evidence>
<comment type="similarity">
    <text evidence="2 10">Belongs to the mitochondrial carrier (TC 2.A.29) family.</text>
</comment>
<protein>
    <recommendedName>
        <fullName evidence="13">Mitochondrial carrier</fullName>
    </recommendedName>
</protein>
<evidence type="ECO:0000313" key="12">
    <source>
        <dbReference type="Proteomes" id="UP001149813"/>
    </source>
</evidence>
<dbReference type="InterPro" id="IPR018108">
    <property type="entry name" value="MCP_transmembrane"/>
</dbReference>
<evidence type="ECO:0000256" key="6">
    <source>
        <dbReference type="ARBA" id="ARBA00022989"/>
    </source>
</evidence>
<keyword evidence="3 10" id="KW-0813">Transport</keyword>
<dbReference type="PANTHER" id="PTHR45624:SF45">
    <property type="entry name" value="MITOCHONDRIAL CARRIER"/>
    <property type="match status" value="1"/>
</dbReference>
<evidence type="ECO:0000256" key="7">
    <source>
        <dbReference type="ARBA" id="ARBA00023128"/>
    </source>
</evidence>
<evidence type="ECO:0000256" key="1">
    <source>
        <dbReference type="ARBA" id="ARBA00004225"/>
    </source>
</evidence>
<gene>
    <name evidence="11" type="ORF">LPJ53_001411</name>
</gene>
<evidence type="ECO:0000256" key="5">
    <source>
        <dbReference type="ARBA" id="ARBA00022737"/>
    </source>
</evidence>
<evidence type="ECO:0000256" key="2">
    <source>
        <dbReference type="ARBA" id="ARBA00006375"/>
    </source>
</evidence>
<keyword evidence="7" id="KW-0496">Mitochondrion</keyword>
<dbReference type="InterPro" id="IPR002067">
    <property type="entry name" value="MCP"/>
</dbReference>
<evidence type="ECO:0000256" key="3">
    <source>
        <dbReference type="ARBA" id="ARBA00022448"/>
    </source>
</evidence>